<feature type="short sequence motif" description="TonB box" evidence="12">
    <location>
        <begin position="34"/>
        <end position="40"/>
    </location>
</feature>
<dbReference type="InterPro" id="IPR011276">
    <property type="entry name" value="TonB_haem/Hb_rcpt"/>
</dbReference>
<keyword evidence="4 11" id="KW-1134">Transmembrane beta strand</keyword>
<dbReference type="SUPFAM" id="SSF56935">
    <property type="entry name" value="Porins"/>
    <property type="match status" value="1"/>
</dbReference>
<keyword evidence="8 11" id="KW-0472">Membrane</keyword>
<dbReference type="InterPro" id="IPR010916">
    <property type="entry name" value="TonB_box_CS"/>
</dbReference>
<evidence type="ECO:0000259" key="14">
    <source>
        <dbReference type="Pfam" id="PF07715"/>
    </source>
</evidence>
<dbReference type="InterPro" id="IPR037066">
    <property type="entry name" value="Plug_dom_sf"/>
</dbReference>
<comment type="caution">
    <text evidence="15">The sequence shown here is derived from an EMBL/GenBank/DDBJ whole genome shotgun (WGS) entry which is preliminary data.</text>
</comment>
<evidence type="ECO:0000256" key="9">
    <source>
        <dbReference type="ARBA" id="ARBA00023170"/>
    </source>
</evidence>
<evidence type="ECO:0000256" key="10">
    <source>
        <dbReference type="ARBA" id="ARBA00023237"/>
    </source>
</evidence>
<keyword evidence="6" id="KW-0732">Signal</keyword>
<dbReference type="Pfam" id="PF07715">
    <property type="entry name" value="Plug"/>
    <property type="match status" value="1"/>
</dbReference>
<dbReference type="GO" id="GO:0044718">
    <property type="term" value="P:siderophore transmembrane transport"/>
    <property type="evidence" value="ECO:0007669"/>
    <property type="project" value="TreeGrafter"/>
</dbReference>
<sequence length="737" mass="84449">MFYGVWMRVNNIFLTFVIASISLPVLADNDELETITVTASRQKKAKLTIPETVDIISRKTIDDHQMTTMEDLVRYLPGISVNRQTSGTDPYGNLGGIRIRGMAGNRVQLQVDGARVIEGLQDGNRNFIDLSTIKTVEIVRGPGSVLWGADALGGVVAFKTLDPNDLLKGKAYAVQIKGAYDSLNKQNTKTGMLALELMPNLEALISFSRRDYQETKLKKAKANGGIWGCPRGENAIRCNKLNPLDAKAENMLSKLVYHNDNRETKLTFENFRSNSFVQQLYDYGLQSSGTFNGDYRRTQIQTRKRYAIEDSWSPALPFIDQIKTMISYSPQERYLKSRRDQIDRKRNPIYTYTTNDYKEKFWQVDLQFNSNLDFLNVDHDLVYGFQGDITHSDYRNKSTKNGITTIGGGFNFANSKTQRADIYLQDEFHIFTERLKVKPGLRYATYKIKPDIDSYYAVIKGKEPRKLTSHRLIPQLGTLFNLTDQYSIYARYAEGFKMPTAQQLYTSLPSVSMNLIPNPNLKPEKVKSYEAGLRGDYTNGWFSFGAFKADYSNYIKNFIRVGPKDYTYKNLSRVNLWGLESSAEWRFSNNWTLNTSASYQHGKKQETPGEKKSYFNEAMPLQGTIGLKWHHPEYNFDTEIVGTFSKAVTRVSKDSSSNDEVFKPKGYAIYDAYLNWHPSKNITFRASVLNIFDRRYFKWPMFSTYYKNPQDNVKVTNPIELQTAPGRTFTVDVVVNF</sequence>
<dbReference type="PROSITE" id="PS52016">
    <property type="entry name" value="TONB_DEPENDENT_REC_3"/>
    <property type="match status" value="1"/>
</dbReference>
<evidence type="ECO:0000256" key="3">
    <source>
        <dbReference type="ARBA" id="ARBA00022448"/>
    </source>
</evidence>
<reference evidence="15 16" key="1">
    <citation type="submission" date="2019-07" db="EMBL/GenBank/DDBJ databases">
        <title>Gilliamella genomes.</title>
        <authorList>
            <person name="Zheng H."/>
        </authorList>
    </citation>
    <scope>NUCLEOTIDE SEQUENCE [LARGE SCALE GENOMIC DNA]</scope>
    <source>
        <strain evidence="15 16">W8127</strain>
    </source>
</reference>
<dbReference type="InterPro" id="IPR010949">
    <property type="entry name" value="TonB_Hb/transfer/lactofer_rcpt"/>
</dbReference>
<feature type="domain" description="TonB-dependent receptor-like beta-barrel" evidence="13">
    <location>
        <begin position="262"/>
        <end position="691"/>
    </location>
</feature>
<evidence type="ECO:0000256" key="6">
    <source>
        <dbReference type="ARBA" id="ARBA00022729"/>
    </source>
</evidence>
<dbReference type="InterPro" id="IPR000531">
    <property type="entry name" value="Beta-barrel_TonB"/>
</dbReference>
<dbReference type="InterPro" id="IPR012910">
    <property type="entry name" value="Plug_dom"/>
</dbReference>
<feature type="domain" description="TonB-dependent receptor plug" evidence="14">
    <location>
        <begin position="47"/>
        <end position="155"/>
    </location>
</feature>
<dbReference type="GO" id="GO:0009279">
    <property type="term" value="C:cell outer membrane"/>
    <property type="evidence" value="ECO:0007669"/>
    <property type="project" value="UniProtKB-SubCell"/>
</dbReference>
<dbReference type="EMBL" id="VMHM01000017">
    <property type="protein sequence ID" value="TSJ97402.1"/>
    <property type="molecule type" value="Genomic_DNA"/>
</dbReference>
<keyword evidence="10 11" id="KW-0998">Cell outer membrane</keyword>
<dbReference type="PANTHER" id="PTHR30069">
    <property type="entry name" value="TONB-DEPENDENT OUTER MEMBRANE RECEPTOR"/>
    <property type="match status" value="1"/>
</dbReference>
<dbReference type="PROSITE" id="PS00430">
    <property type="entry name" value="TONB_DEPENDENT_REC_1"/>
    <property type="match status" value="1"/>
</dbReference>
<evidence type="ECO:0000313" key="15">
    <source>
        <dbReference type="EMBL" id="TSJ97402.1"/>
    </source>
</evidence>
<comment type="similarity">
    <text evidence="2">Belongs to the TonB-dependent receptor family. Hemoglobin/haptoglobin binding protein subfamily.</text>
</comment>
<dbReference type="Gene3D" id="2.170.130.10">
    <property type="entry name" value="TonB-dependent receptor, plug domain"/>
    <property type="match status" value="1"/>
</dbReference>
<accession>A0A556S8C6</accession>
<evidence type="ECO:0000259" key="13">
    <source>
        <dbReference type="Pfam" id="PF00593"/>
    </source>
</evidence>
<dbReference type="GO" id="GO:0015344">
    <property type="term" value="F:siderophore uptake transmembrane transporter activity"/>
    <property type="evidence" value="ECO:0007669"/>
    <property type="project" value="TreeGrafter"/>
</dbReference>
<evidence type="ECO:0000256" key="4">
    <source>
        <dbReference type="ARBA" id="ARBA00022452"/>
    </source>
</evidence>
<dbReference type="Pfam" id="PF00593">
    <property type="entry name" value="TonB_dep_Rec_b-barrel"/>
    <property type="match status" value="1"/>
</dbReference>
<evidence type="ECO:0000256" key="1">
    <source>
        <dbReference type="ARBA" id="ARBA00004571"/>
    </source>
</evidence>
<gene>
    <name evidence="15" type="ORF">FPQ15_11925</name>
</gene>
<dbReference type="PANTHER" id="PTHR30069:SF29">
    <property type="entry name" value="HEMOGLOBIN AND HEMOGLOBIN-HAPTOGLOBIN-BINDING PROTEIN 1-RELATED"/>
    <property type="match status" value="1"/>
</dbReference>
<keyword evidence="7 12" id="KW-0798">TonB box</keyword>
<evidence type="ECO:0000256" key="7">
    <source>
        <dbReference type="ARBA" id="ARBA00023077"/>
    </source>
</evidence>
<dbReference type="InterPro" id="IPR039426">
    <property type="entry name" value="TonB-dep_rcpt-like"/>
</dbReference>
<dbReference type="NCBIfam" id="TIGR01786">
    <property type="entry name" value="TonB-hemlactrns"/>
    <property type="match status" value="1"/>
</dbReference>
<dbReference type="Gene3D" id="2.40.170.20">
    <property type="entry name" value="TonB-dependent receptor, beta-barrel domain"/>
    <property type="match status" value="1"/>
</dbReference>
<evidence type="ECO:0000256" key="5">
    <source>
        <dbReference type="ARBA" id="ARBA00022692"/>
    </source>
</evidence>
<keyword evidence="9 15" id="KW-0675">Receptor</keyword>
<evidence type="ECO:0000256" key="8">
    <source>
        <dbReference type="ARBA" id="ARBA00023136"/>
    </source>
</evidence>
<dbReference type="NCBIfam" id="TIGR01785">
    <property type="entry name" value="TonB-hemin"/>
    <property type="match status" value="1"/>
</dbReference>
<evidence type="ECO:0000256" key="2">
    <source>
        <dbReference type="ARBA" id="ARBA00008143"/>
    </source>
</evidence>
<evidence type="ECO:0000313" key="16">
    <source>
        <dbReference type="Proteomes" id="UP000319483"/>
    </source>
</evidence>
<dbReference type="Proteomes" id="UP000319483">
    <property type="component" value="Unassembled WGS sequence"/>
</dbReference>
<organism evidence="15 16">
    <name type="scientific">Gilliamella apicola</name>
    <dbReference type="NCBI Taxonomy" id="1196095"/>
    <lineage>
        <taxon>Bacteria</taxon>
        <taxon>Pseudomonadati</taxon>
        <taxon>Pseudomonadota</taxon>
        <taxon>Gammaproteobacteria</taxon>
        <taxon>Orbales</taxon>
        <taxon>Orbaceae</taxon>
        <taxon>Gilliamella</taxon>
    </lineage>
</organism>
<comment type="subcellular location">
    <subcellularLocation>
        <location evidence="1 11">Cell outer membrane</location>
        <topology evidence="1 11">Multi-pass membrane protein</topology>
    </subcellularLocation>
</comment>
<dbReference type="CDD" id="cd01347">
    <property type="entry name" value="ligand_gated_channel"/>
    <property type="match status" value="1"/>
</dbReference>
<name>A0A556S8C6_9GAMM</name>
<evidence type="ECO:0000256" key="11">
    <source>
        <dbReference type="PROSITE-ProRule" id="PRU01360"/>
    </source>
</evidence>
<dbReference type="AlphaFoldDB" id="A0A556S8C6"/>
<dbReference type="GO" id="GO:0015232">
    <property type="term" value="F:heme transmembrane transporter activity"/>
    <property type="evidence" value="ECO:0007669"/>
    <property type="project" value="InterPro"/>
</dbReference>
<proteinExistence type="inferred from homology"/>
<dbReference type="InterPro" id="IPR036942">
    <property type="entry name" value="Beta-barrel_TonB_sf"/>
</dbReference>
<protein>
    <submittedName>
        <fullName evidence="15">TonB-dependent hemoglobin/transferrin/lactoferrin family receptor</fullName>
    </submittedName>
</protein>
<keyword evidence="3 11" id="KW-0813">Transport</keyword>
<keyword evidence="5 11" id="KW-0812">Transmembrane</keyword>
<evidence type="ECO:0000256" key="12">
    <source>
        <dbReference type="PROSITE-ProRule" id="PRU10143"/>
    </source>
</evidence>